<sequence length="244" mass="27253">MCDENVPSLRVPRPLGLAGREPHSRSAYPTITSEAVIGICFEDGVVVAGDLGARYGRMLFHENCQRLKIVNQYTLMAVSGDYADFQYLEKLIDAKVIDDDRYHDDFQLKPKSLHSWLSRVLYNRRNKFDPLWTSIIVAGMQDGKPYLGAVDKLGGAFETHLFATGFGTYVGLGLLSEAYNLKKGKLTRQEAIEVVKDVLRVLYYRNAGARPKFQIAVCTKEGAAIEGPFVIDTNWISANFASVH</sequence>
<dbReference type="GO" id="GO:0005737">
    <property type="term" value="C:cytoplasm"/>
    <property type="evidence" value="ECO:0007669"/>
    <property type="project" value="UniProtKB-SubCell"/>
</dbReference>
<dbReference type="Gene3D" id="3.60.20.10">
    <property type="entry name" value="Glutamine Phosphoribosylpyrophosphate, subunit 1, domain 1"/>
    <property type="match status" value="1"/>
</dbReference>
<proteinExistence type="inferred from homology"/>
<dbReference type="STRING" id="418985.A0A1V9Y0E6"/>
<dbReference type="GO" id="GO:0051603">
    <property type="term" value="P:proteolysis involved in protein catabolic process"/>
    <property type="evidence" value="ECO:0007669"/>
    <property type="project" value="InterPro"/>
</dbReference>
<dbReference type="GO" id="GO:0019774">
    <property type="term" value="C:proteasome core complex, beta-subunit complex"/>
    <property type="evidence" value="ECO:0007669"/>
    <property type="project" value="UniProtKB-UniRule"/>
</dbReference>
<dbReference type="EMBL" id="MNPL01001392">
    <property type="protein sequence ID" value="OQR79205.1"/>
    <property type="molecule type" value="Genomic_DNA"/>
</dbReference>
<dbReference type="CDD" id="cd03760">
    <property type="entry name" value="proteasome_beta_type_4"/>
    <property type="match status" value="1"/>
</dbReference>
<dbReference type="GO" id="GO:0005634">
    <property type="term" value="C:nucleus"/>
    <property type="evidence" value="ECO:0007669"/>
    <property type="project" value="UniProtKB-SubCell"/>
</dbReference>
<reference evidence="7 8" key="1">
    <citation type="journal article" date="2017" name="Gigascience">
        <title>Draft genome of the honey bee ectoparasitic mite, Tropilaelaps mercedesae, is shaped by the parasitic life history.</title>
        <authorList>
            <person name="Dong X."/>
            <person name="Armstrong S.D."/>
            <person name="Xia D."/>
            <person name="Makepeace B.L."/>
            <person name="Darby A.C."/>
            <person name="Kadowaki T."/>
        </authorList>
    </citation>
    <scope>NUCLEOTIDE SEQUENCE [LARGE SCALE GENOMIC DNA]</scope>
    <source>
        <strain evidence="7">Wuxi-XJTLU</strain>
    </source>
</reference>
<comment type="caution">
    <text evidence="7">The sequence shown here is derived from an EMBL/GenBank/DDBJ whole genome shotgun (WGS) entry which is preliminary data.</text>
</comment>
<dbReference type="OrthoDB" id="7854943at2759"/>
<accession>A0A1V9Y0E6</accession>
<name>A0A1V9Y0E6_9ACAR</name>
<dbReference type="InterPro" id="IPR016295">
    <property type="entry name" value="Proteasome_beta4"/>
</dbReference>
<evidence type="ECO:0000256" key="6">
    <source>
        <dbReference type="PIRNR" id="PIRNR001213"/>
    </source>
</evidence>
<dbReference type="InterPro" id="IPR016050">
    <property type="entry name" value="Proteasome_bsu_CS"/>
</dbReference>
<dbReference type="InterPro" id="IPR023333">
    <property type="entry name" value="Proteasome_suB-type"/>
</dbReference>
<evidence type="ECO:0000313" key="8">
    <source>
        <dbReference type="Proteomes" id="UP000192247"/>
    </source>
</evidence>
<evidence type="ECO:0000256" key="4">
    <source>
        <dbReference type="ARBA" id="ARBA00024953"/>
    </source>
</evidence>
<evidence type="ECO:0000256" key="1">
    <source>
        <dbReference type="ARBA" id="ARBA00022490"/>
    </source>
</evidence>
<comment type="subunit">
    <text evidence="5">The 26S proteasome consists of a 20S proteasome core and two 19S regulatory subunits. The 20S proteasome core is composed of 28 subunits that are arranged in four stacked rings, resulting in a barrel-shaped structure. The two end rings are each formed by seven alpha subunits, and the two central rings are each formed by seven beta subunits. The catalytic chamber with the active sites is on the inside of the barrel.</text>
</comment>
<comment type="subcellular location">
    <subcellularLocation>
        <location evidence="6">Cytoplasm</location>
    </subcellularLocation>
    <subcellularLocation>
        <location evidence="6">Nucleus</location>
    </subcellularLocation>
</comment>
<gene>
    <name evidence="7" type="ORF">BIW11_00183</name>
</gene>
<evidence type="ECO:0000256" key="2">
    <source>
        <dbReference type="ARBA" id="ARBA00022942"/>
    </source>
</evidence>
<keyword evidence="2 6" id="KW-0647">Proteasome</keyword>
<dbReference type="AlphaFoldDB" id="A0A1V9Y0E6"/>
<dbReference type="InterPro" id="IPR001353">
    <property type="entry name" value="Proteasome_sua/b"/>
</dbReference>
<comment type="similarity">
    <text evidence="6">Belongs to the peptidase T1B family.</text>
</comment>
<dbReference type="PANTHER" id="PTHR32194:SF6">
    <property type="entry name" value="PROTEASOME SUBUNIT BETA"/>
    <property type="match status" value="1"/>
</dbReference>
<dbReference type="SUPFAM" id="SSF56235">
    <property type="entry name" value="N-terminal nucleophile aminohydrolases (Ntn hydrolases)"/>
    <property type="match status" value="1"/>
</dbReference>
<dbReference type="PIRSF" id="PIRSF001213">
    <property type="entry name" value="Psome_endopept_beta"/>
    <property type="match status" value="1"/>
</dbReference>
<evidence type="ECO:0000256" key="5">
    <source>
        <dbReference type="ARBA" id="ARBA00026071"/>
    </source>
</evidence>
<dbReference type="Pfam" id="PF00227">
    <property type="entry name" value="Proteasome"/>
    <property type="match status" value="1"/>
</dbReference>
<comment type="function">
    <text evidence="4">Non-catalytic component of the proteasome, a multicatalytic proteinase complex which is characterized by its ability to cleave peptides with Arg, Phe, Tyr, Leu, and Glu adjacent to the leaving group at neutral or slightly basic pH. The proteasome has an ATP-dependent proteolytic activity.</text>
</comment>
<evidence type="ECO:0000313" key="7">
    <source>
        <dbReference type="EMBL" id="OQR79205.1"/>
    </source>
</evidence>
<dbReference type="InterPro" id="IPR029055">
    <property type="entry name" value="Ntn_hydrolases_N"/>
</dbReference>
<dbReference type="PROSITE" id="PS00854">
    <property type="entry name" value="PROTEASOME_BETA_1"/>
    <property type="match status" value="1"/>
</dbReference>
<keyword evidence="1 6" id="KW-0963">Cytoplasm</keyword>
<keyword evidence="8" id="KW-1185">Reference proteome</keyword>
<dbReference type="Proteomes" id="UP000192247">
    <property type="component" value="Unassembled WGS sequence"/>
</dbReference>
<dbReference type="PANTHER" id="PTHR32194">
    <property type="entry name" value="METALLOPROTEASE TLDD"/>
    <property type="match status" value="1"/>
</dbReference>
<dbReference type="FunCoup" id="A0A1V9Y0E6">
    <property type="interactions" value="1755"/>
</dbReference>
<organism evidence="7 8">
    <name type="scientific">Tropilaelaps mercedesae</name>
    <dbReference type="NCBI Taxonomy" id="418985"/>
    <lineage>
        <taxon>Eukaryota</taxon>
        <taxon>Metazoa</taxon>
        <taxon>Ecdysozoa</taxon>
        <taxon>Arthropoda</taxon>
        <taxon>Chelicerata</taxon>
        <taxon>Arachnida</taxon>
        <taxon>Acari</taxon>
        <taxon>Parasitiformes</taxon>
        <taxon>Mesostigmata</taxon>
        <taxon>Gamasina</taxon>
        <taxon>Dermanyssoidea</taxon>
        <taxon>Laelapidae</taxon>
        <taxon>Tropilaelaps</taxon>
    </lineage>
</organism>
<keyword evidence="3 6" id="KW-0539">Nucleus</keyword>
<protein>
    <recommendedName>
        <fullName evidence="6">Proteasome subunit beta</fullName>
    </recommendedName>
</protein>
<dbReference type="InParanoid" id="A0A1V9Y0E6"/>
<evidence type="ECO:0000256" key="3">
    <source>
        <dbReference type="ARBA" id="ARBA00023242"/>
    </source>
</evidence>